<protein>
    <submittedName>
        <fullName evidence="1">Uncharacterized protein</fullName>
    </submittedName>
</protein>
<dbReference type="EMBL" id="CP002117">
    <property type="protein sequence ID" value="ADN36888.1"/>
    <property type="molecule type" value="Genomic_DNA"/>
</dbReference>
<gene>
    <name evidence="1" type="ordered locus">Mpet_2140</name>
</gene>
<proteinExistence type="predicted"/>
<dbReference type="GeneID" id="9744622"/>
<dbReference type="Proteomes" id="UP000006565">
    <property type="component" value="Chromosome"/>
</dbReference>
<sequence>MKTEISACSGHLCKYEKNLETGGIWEDAGFTPPQYYMQLIEFLHFTLLNEGRIPEYYLKEIIGIINSPCNNGLFVINDKKRMYSFAKSLGIDVLKTEDNHIAAGITWSIISDYVLPAGILSGTEKKISPDK</sequence>
<accession>E1RK75</accession>
<dbReference type="RefSeq" id="WP_013330065.1">
    <property type="nucleotide sequence ID" value="NC_014507.1"/>
</dbReference>
<dbReference type="HOGENOM" id="CLU_1922827_0_0_2"/>
<name>E1RK75_METP4</name>
<organism evidence="1 2">
    <name type="scientific">Methanolacinia petrolearia (strain DSM 11571 / OCM 486 / SEBR 4847)</name>
    <name type="common">Methanoplanus petrolearius</name>
    <dbReference type="NCBI Taxonomy" id="679926"/>
    <lineage>
        <taxon>Archaea</taxon>
        <taxon>Methanobacteriati</taxon>
        <taxon>Methanobacteriota</taxon>
        <taxon>Stenosarchaea group</taxon>
        <taxon>Methanomicrobia</taxon>
        <taxon>Methanomicrobiales</taxon>
        <taxon>Methanomicrobiaceae</taxon>
        <taxon>Methanolacinia</taxon>
    </lineage>
</organism>
<dbReference type="eggNOG" id="arCOG10893">
    <property type="taxonomic scope" value="Archaea"/>
</dbReference>
<evidence type="ECO:0000313" key="1">
    <source>
        <dbReference type="EMBL" id="ADN36888.1"/>
    </source>
</evidence>
<reference evidence="1 2" key="1">
    <citation type="journal article" date="2010" name="Stand. Genomic Sci.">
        <title>Complete genome sequence of Methanoplanus petrolearius type strain (SEBR 4847).</title>
        <authorList>
            <person name="Brambilla E."/>
            <person name="Djao O.D."/>
            <person name="Daligault H."/>
            <person name="Lapidus A."/>
            <person name="Lucas S."/>
            <person name="Hammon N."/>
            <person name="Nolan M."/>
            <person name="Tice H."/>
            <person name="Cheng J.F."/>
            <person name="Han C."/>
            <person name="Tapia R."/>
            <person name="Goodwin L."/>
            <person name="Pitluck S."/>
            <person name="Liolios K."/>
            <person name="Ivanova N."/>
            <person name="Mavromatis K."/>
            <person name="Mikhailova N."/>
            <person name="Pati A."/>
            <person name="Chen A."/>
            <person name="Palaniappan K."/>
            <person name="Land M."/>
            <person name="Hauser L."/>
            <person name="Chang Y.J."/>
            <person name="Jeffries C.D."/>
            <person name="Rohde M."/>
            <person name="Spring S."/>
            <person name="Sikorski J."/>
            <person name="Goker M."/>
            <person name="Woyke T."/>
            <person name="Bristow J."/>
            <person name="Eisen J.A."/>
            <person name="Markowitz V."/>
            <person name="Hugenholtz P."/>
            <person name="Kyrpides N.C."/>
            <person name="Klenk H.P."/>
        </authorList>
    </citation>
    <scope>NUCLEOTIDE SEQUENCE [LARGE SCALE GENOMIC DNA]</scope>
    <source>
        <strain evidence="2">DSM 11571 / OCM 486 / SEBR 4847</strain>
    </source>
</reference>
<dbReference type="AlphaFoldDB" id="E1RK75"/>
<keyword evidence="2" id="KW-1185">Reference proteome</keyword>
<dbReference type="OrthoDB" id="110902at2157"/>
<dbReference type="KEGG" id="mpi:Mpet_2140"/>
<evidence type="ECO:0000313" key="2">
    <source>
        <dbReference type="Proteomes" id="UP000006565"/>
    </source>
</evidence>